<keyword evidence="2" id="KW-1185">Reference proteome</keyword>
<dbReference type="RefSeq" id="WP_213293894.1">
    <property type="nucleotide sequence ID" value="NZ_JAGYVZ010000001.1"/>
</dbReference>
<name>A0ABS5P742_9FLAO</name>
<accession>A0ABS5P742</accession>
<gene>
    <name evidence="1" type="ORF">KHA90_00970</name>
</gene>
<sequence>MKKITLYVLIVFFSHNSYSQNIFEEYWHISEVIGQDTENTKEYILYKIDKNDKYSLYGTKIIFNSNNSFICNYSAKCGNDCFPSSVGTYKIIDNKHINLFVKQFKQSGDCESKKSISNLEMGKYFLSQKSDKIIKLIKSDGNSFQDSLNEKYSNMIDKYIEDVKYGSSNLLNFKTELKGNLGRVNLYIKNRTRIKNFRIVYSKKQDDTFIINLVKNEDEKNDYFFIINGFRNEFECQVGYYKFI</sequence>
<evidence type="ECO:0000313" key="2">
    <source>
        <dbReference type="Proteomes" id="UP000722625"/>
    </source>
</evidence>
<reference evidence="1 2" key="1">
    <citation type="journal article" date="2018" name="Int. J. Syst. Evol. Microbiol.">
        <title>Flavobacterium chryseum sp. nov. and Flavobacterium psychroterrae sp. nov., novel environmental bacteria isolated from Antarctica.</title>
        <authorList>
            <person name="Kralova S."/>
            <person name="Svec P."/>
            <person name="Busse H.J."/>
            <person name="Stankova E."/>
            <person name="Vaczi P."/>
            <person name="Sedlacek I."/>
        </authorList>
    </citation>
    <scope>NUCLEOTIDE SEQUENCE [LARGE SCALE GENOMIC DNA]</scope>
    <source>
        <strain evidence="1 2">CCM 8827</strain>
    </source>
</reference>
<protein>
    <recommendedName>
        <fullName evidence="3">Lipocalin-like domain-containing protein</fullName>
    </recommendedName>
</protein>
<dbReference type="EMBL" id="JAGYVZ010000001">
    <property type="protein sequence ID" value="MBS7229581.1"/>
    <property type="molecule type" value="Genomic_DNA"/>
</dbReference>
<proteinExistence type="predicted"/>
<organism evidence="1 2">
    <name type="scientific">Flavobacterium psychroterrae</name>
    <dbReference type="NCBI Taxonomy" id="2133767"/>
    <lineage>
        <taxon>Bacteria</taxon>
        <taxon>Pseudomonadati</taxon>
        <taxon>Bacteroidota</taxon>
        <taxon>Flavobacteriia</taxon>
        <taxon>Flavobacteriales</taxon>
        <taxon>Flavobacteriaceae</taxon>
        <taxon>Flavobacterium</taxon>
    </lineage>
</organism>
<comment type="caution">
    <text evidence="1">The sequence shown here is derived from an EMBL/GenBank/DDBJ whole genome shotgun (WGS) entry which is preliminary data.</text>
</comment>
<evidence type="ECO:0000313" key="1">
    <source>
        <dbReference type="EMBL" id="MBS7229581.1"/>
    </source>
</evidence>
<dbReference type="Proteomes" id="UP000722625">
    <property type="component" value="Unassembled WGS sequence"/>
</dbReference>
<evidence type="ECO:0008006" key="3">
    <source>
        <dbReference type="Google" id="ProtNLM"/>
    </source>
</evidence>